<protein>
    <submittedName>
        <fullName evidence="1">Uncharacterized protein</fullName>
    </submittedName>
</protein>
<organism evidence="1 2">
    <name type="scientific">Sinomonas terricola</name>
    <dbReference type="NCBI Taxonomy" id="3110330"/>
    <lineage>
        <taxon>Bacteria</taxon>
        <taxon>Bacillati</taxon>
        <taxon>Actinomycetota</taxon>
        <taxon>Actinomycetes</taxon>
        <taxon>Micrococcales</taxon>
        <taxon>Micrococcaceae</taxon>
        <taxon>Sinomonas</taxon>
    </lineage>
</organism>
<dbReference type="RefSeq" id="WP_323277047.1">
    <property type="nucleotide sequence ID" value="NZ_JAYGGQ010000001.1"/>
</dbReference>
<comment type="caution">
    <text evidence="1">The sequence shown here is derived from an EMBL/GenBank/DDBJ whole genome shotgun (WGS) entry which is preliminary data.</text>
</comment>
<gene>
    <name evidence="1" type="ORF">SPF06_00940</name>
</gene>
<sequence length="208" mass="23498">MTTIRSAQGHDVTIEPSDVREGHTTIKVGHTYAYPLPRAKLAEAERTLTELAPARDERVIAWEAIVKHVAFQSCYDEDRPLLDAALDRISALLAAEAERDALAATIGRVREAVERNPEPCTETEFTCGWKRAVVDIRAALDPKPTFVLPTEVPARIAVRHRETNTYDELVLWTDGDRQTWWDNEDSSEYTPEQVMSDFTGHRLIDEEA</sequence>
<evidence type="ECO:0000313" key="2">
    <source>
        <dbReference type="Proteomes" id="UP001304769"/>
    </source>
</evidence>
<evidence type="ECO:0000313" key="1">
    <source>
        <dbReference type="EMBL" id="MEA5453276.1"/>
    </source>
</evidence>
<name>A0ABU5T268_9MICC</name>
<keyword evidence="2" id="KW-1185">Reference proteome</keyword>
<accession>A0ABU5T268</accession>
<reference evidence="1 2" key="1">
    <citation type="submission" date="2023-12" db="EMBL/GenBank/DDBJ databases">
        <title>Sinomonas terricola sp. nov, isolated from litchi orchard soil in Guangdong, PR China.</title>
        <authorList>
            <person name="Jiaxin W."/>
            <person name="Yang Z."/>
            <person name="Honghui Z."/>
        </authorList>
    </citation>
    <scope>NUCLEOTIDE SEQUENCE [LARGE SCALE GENOMIC DNA]</scope>
    <source>
        <strain evidence="1 2">JGH33</strain>
    </source>
</reference>
<proteinExistence type="predicted"/>
<dbReference type="EMBL" id="JAYGGQ010000001">
    <property type="protein sequence ID" value="MEA5453276.1"/>
    <property type="molecule type" value="Genomic_DNA"/>
</dbReference>
<dbReference type="Proteomes" id="UP001304769">
    <property type="component" value="Unassembled WGS sequence"/>
</dbReference>